<evidence type="ECO:0000313" key="3">
    <source>
        <dbReference type="Proteomes" id="UP000306147"/>
    </source>
</evidence>
<dbReference type="GO" id="GO:0033014">
    <property type="term" value="P:tetrapyrrole biosynthetic process"/>
    <property type="evidence" value="ECO:0007669"/>
    <property type="project" value="InterPro"/>
</dbReference>
<dbReference type="EMBL" id="SRXT01000004">
    <property type="protein sequence ID" value="TGX53346.1"/>
    <property type="molecule type" value="Genomic_DNA"/>
</dbReference>
<sequence length="222" mass="22825">MSRAIAVLRPEPGNRATAAAIEARGHDAVRMPLFEVGPIAWETPDPDAFDALILTSANALRYGGAGLDALHRLPVHAVGKATAAAARQRGFDVAFVGDGDAASLLIEAEAANVRHALHLAGRERMIAPGRIVAEVITVYASERRTPNNPGRLAGSIALVQSARSGGWLGELVDAQRLDRSAIALAAVSARAAAAAGSGWERVVVAGKPNSAALIDAAIALAD</sequence>
<dbReference type="GO" id="GO:0004852">
    <property type="term" value="F:uroporphyrinogen-III synthase activity"/>
    <property type="evidence" value="ECO:0007669"/>
    <property type="project" value="InterPro"/>
</dbReference>
<dbReference type="SUPFAM" id="SSF69618">
    <property type="entry name" value="HemD-like"/>
    <property type="match status" value="1"/>
</dbReference>
<dbReference type="OrthoDB" id="7424801at2"/>
<dbReference type="Gene3D" id="3.40.50.10090">
    <property type="match status" value="1"/>
</dbReference>
<gene>
    <name evidence="2" type="ORF">E5A73_10860</name>
</gene>
<organism evidence="2 3">
    <name type="scientific">Sphingomonas gei</name>
    <dbReference type="NCBI Taxonomy" id="1395960"/>
    <lineage>
        <taxon>Bacteria</taxon>
        <taxon>Pseudomonadati</taxon>
        <taxon>Pseudomonadota</taxon>
        <taxon>Alphaproteobacteria</taxon>
        <taxon>Sphingomonadales</taxon>
        <taxon>Sphingomonadaceae</taxon>
        <taxon>Sphingomonas</taxon>
    </lineage>
</organism>
<dbReference type="InterPro" id="IPR003754">
    <property type="entry name" value="4pyrrol_synth_uPrphyn_synth"/>
</dbReference>
<protein>
    <submittedName>
        <fullName evidence="2">Uroporphyrinogen-III synthase</fullName>
    </submittedName>
</protein>
<comment type="caution">
    <text evidence="2">The sequence shown here is derived from an EMBL/GenBank/DDBJ whole genome shotgun (WGS) entry which is preliminary data.</text>
</comment>
<reference evidence="2 3" key="1">
    <citation type="submission" date="2019-04" db="EMBL/GenBank/DDBJ databases">
        <title>Sphingomonas psychrotolerans sp. nov., isolated from soil in the Tianshan Mountains, Xinjiang, China.</title>
        <authorList>
            <person name="Luo Y."/>
            <person name="Sheng H."/>
        </authorList>
    </citation>
    <scope>NUCLEOTIDE SEQUENCE [LARGE SCALE GENOMIC DNA]</scope>
    <source>
        <strain evidence="2 3">ZFGT-11</strain>
    </source>
</reference>
<feature type="domain" description="Tetrapyrrole biosynthesis uroporphyrinogen III synthase" evidence="1">
    <location>
        <begin position="16"/>
        <end position="214"/>
    </location>
</feature>
<proteinExistence type="predicted"/>
<dbReference type="Pfam" id="PF02602">
    <property type="entry name" value="HEM4"/>
    <property type="match status" value="1"/>
</dbReference>
<evidence type="ECO:0000313" key="2">
    <source>
        <dbReference type="EMBL" id="TGX53346.1"/>
    </source>
</evidence>
<accession>A0A4S1XEJ0</accession>
<dbReference type="RefSeq" id="WP_135963854.1">
    <property type="nucleotide sequence ID" value="NZ_SRXT01000004.1"/>
</dbReference>
<dbReference type="InterPro" id="IPR036108">
    <property type="entry name" value="4pyrrol_syn_uPrphyn_synt_sf"/>
</dbReference>
<name>A0A4S1XEJ0_9SPHN</name>
<keyword evidence="3" id="KW-1185">Reference proteome</keyword>
<dbReference type="Proteomes" id="UP000306147">
    <property type="component" value="Unassembled WGS sequence"/>
</dbReference>
<dbReference type="AlphaFoldDB" id="A0A4S1XEJ0"/>
<evidence type="ECO:0000259" key="1">
    <source>
        <dbReference type="Pfam" id="PF02602"/>
    </source>
</evidence>